<dbReference type="AlphaFoldDB" id="A0A5C8P6K2"/>
<dbReference type="InterPro" id="IPR026045">
    <property type="entry name" value="Ferric-bd"/>
</dbReference>
<keyword evidence="3" id="KW-0408">Iron</keyword>
<keyword evidence="2 4" id="KW-0732">Signal</keyword>
<dbReference type="EMBL" id="VDUZ01000093">
    <property type="protein sequence ID" value="TXL69243.1"/>
    <property type="molecule type" value="Genomic_DNA"/>
</dbReference>
<dbReference type="CDD" id="cd13542">
    <property type="entry name" value="PBP2_FutA1_ilke"/>
    <property type="match status" value="1"/>
</dbReference>
<evidence type="ECO:0000256" key="3">
    <source>
        <dbReference type="PIRSR" id="PIRSR002825-1"/>
    </source>
</evidence>
<organism evidence="5 6">
    <name type="scientific">Vineibacter terrae</name>
    <dbReference type="NCBI Taxonomy" id="2586908"/>
    <lineage>
        <taxon>Bacteria</taxon>
        <taxon>Pseudomonadati</taxon>
        <taxon>Pseudomonadota</taxon>
        <taxon>Alphaproteobacteria</taxon>
        <taxon>Hyphomicrobiales</taxon>
        <taxon>Vineibacter</taxon>
    </lineage>
</organism>
<dbReference type="Gene3D" id="3.40.190.10">
    <property type="entry name" value="Periplasmic binding protein-like II"/>
    <property type="match status" value="2"/>
</dbReference>
<evidence type="ECO:0000256" key="2">
    <source>
        <dbReference type="ARBA" id="ARBA00022729"/>
    </source>
</evidence>
<comment type="similarity">
    <text evidence="1">Belongs to the bacterial solute-binding protein 1 family.</text>
</comment>
<evidence type="ECO:0000313" key="6">
    <source>
        <dbReference type="Proteomes" id="UP000321638"/>
    </source>
</evidence>
<evidence type="ECO:0000256" key="4">
    <source>
        <dbReference type="SAM" id="SignalP"/>
    </source>
</evidence>
<feature type="chain" id="PRO_5022900060" evidence="4">
    <location>
        <begin position="27"/>
        <end position="344"/>
    </location>
</feature>
<dbReference type="PANTHER" id="PTHR30006:SF15">
    <property type="entry name" value="IRON-UTILIZATION PERIPLASMIC PROTEIN"/>
    <property type="match status" value="1"/>
</dbReference>
<accession>A0A5C8P6K2</accession>
<comment type="caution">
    <text evidence="5">The sequence shown here is derived from an EMBL/GenBank/DDBJ whole genome shotgun (WGS) entry which is preliminary data.</text>
</comment>
<keyword evidence="3" id="KW-0479">Metal-binding</keyword>
<keyword evidence="6" id="KW-1185">Reference proteome</keyword>
<dbReference type="SUPFAM" id="SSF53850">
    <property type="entry name" value="Periplasmic binding protein-like II"/>
    <property type="match status" value="1"/>
</dbReference>
<dbReference type="Proteomes" id="UP000321638">
    <property type="component" value="Unassembled WGS sequence"/>
</dbReference>
<dbReference type="Pfam" id="PF13343">
    <property type="entry name" value="SBP_bac_6"/>
    <property type="match status" value="1"/>
</dbReference>
<evidence type="ECO:0000256" key="1">
    <source>
        <dbReference type="ARBA" id="ARBA00008520"/>
    </source>
</evidence>
<dbReference type="GO" id="GO:0030288">
    <property type="term" value="C:outer membrane-bounded periplasmic space"/>
    <property type="evidence" value="ECO:0007669"/>
    <property type="project" value="TreeGrafter"/>
</dbReference>
<dbReference type="PIRSF" id="PIRSF002825">
    <property type="entry name" value="CfbpA"/>
    <property type="match status" value="1"/>
</dbReference>
<evidence type="ECO:0000313" key="5">
    <source>
        <dbReference type="EMBL" id="TXL69243.1"/>
    </source>
</evidence>
<reference evidence="5 6" key="1">
    <citation type="submission" date="2019-06" db="EMBL/GenBank/DDBJ databases">
        <title>New taxonomy in bacterial strain CC-CFT640, isolated from vineyard.</title>
        <authorList>
            <person name="Lin S.-Y."/>
            <person name="Tsai C.-F."/>
            <person name="Young C.-C."/>
        </authorList>
    </citation>
    <scope>NUCLEOTIDE SEQUENCE [LARGE SCALE GENOMIC DNA]</scope>
    <source>
        <strain evidence="5 6">CC-CFT640</strain>
    </source>
</reference>
<feature type="signal peptide" evidence="4">
    <location>
        <begin position="1"/>
        <end position="26"/>
    </location>
</feature>
<name>A0A5C8P6K2_9HYPH</name>
<sequence>MKGLSRRAMTLALAATATGLAGVASAQDKVVNLYSARHYQTDEKLYEGFTRLTGIKVNRIEGKEDEIIERIRNEGANSPADLVITVDMGRIWKAEAAGLLGPVKSAVLEQRVPANLRDPEGRWFGFSTRARVLVYAKDKLQPAQVARYEDIASPGFKGKVCVRSGGHVYNLSLLASIIATQGEEKAEAWAKGVVAHMARPPQGGDTDQIKAVAAGQCDVAIANSYYVARIFNSTKDEDKAIAAKIAVSFPNQGDRGAHVNVSGGGMVKTAPNKDSAIRFLEYLVSDEAQRYFANGNNEYPVAEVKTDNKALESWGTFKMDQVNVGALGRNQAKAQAIFDKVGWK</sequence>
<gene>
    <name evidence="5" type="ORF">FHP25_39880</name>
</gene>
<dbReference type="PANTHER" id="PTHR30006">
    <property type="entry name" value="THIAMINE-BINDING PERIPLASMIC PROTEIN-RELATED"/>
    <property type="match status" value="1"/>
</dbReference>
<feature type="binding site" evidence="3">
    <location>
        <position position="225"/>
    </location>
    <ligand>
        <name>Fe cation</name>
        <dbReference type="ChEBI" id="CHEBI:24875"/>
    </ligand>
</feature>
<proteinExistence type="inferred from homology"/>
<dbReference type="RefSeq" id="WP_147852596.1">
    <property type="nucleotide sequence ID" value="NZ_VDUZ01000093.1"/>
</dbReference>
<dbReference type="OrthoDB" id="9769567at2"/>
<dbReference type="GO" id="GO:0046872">
    <property type="term" value="F:metal ion binding"/>
    <property type="evidence" value="ECO:0007669"/>
    <property type="project" value="UniProtKB-KW"/>
</dbReference>
<protein>
    <submittedName>
        <fullName evidence="5">Fe(3+) ABC transporter substrate-binding protein</fullName>
    </submittedName>
</protein>
<feature type="binding site" evidence="3">
    <location>
        <position position="38"/>
    </location>
    <ligand>
        <name>Fe cation</name>
        <dbReference type="ChEBI" id="CHEBI:24875"/>
    </ligand>
</feature>
<feature type="binding site" evidence="3">
    <location>
        <position position="226"/>
    </location>
    <ligand>
        <name>Fe cation</name>
        <dbReference type="ChEBI" id="CHEBI:24875"/>
    </ligand>
</feature>